<accession>A0A316AER6</accession>
<dbReference type="PANTHER" id="PTHR47396:SF2">
    <property type="entry name" value="HELICASE ATP-BINDING DOMAIN-CONTAINING PROTEIN"/>
    <property type="match status" value="1"/>
</dbReference>
<organism evidence="3 4">
    <name type="scientific">Quadrisphaera granulorum</name>
    <dbReference type="NCBI Taxonomy" id="317664"/>
    <lineage>
        <taxon>Bacteria</taxon>
        <taxon>Bacillati</taxon>
        <taxon>Actinomycetota</taxon>
        <taxon>Actinomycetes</taxon>
        <taxon>Kineosporiales</taxon>
        <taxon>Kineosporiaceae</taxon>
        <taxon>Quadrisphaera</taxon>
    </lineage>
</organism>
<dbReference type="InterPro" id="IPR003593">
    <property type="entry name" value="AAA+_ATPase"/>
</dbReference>
<dbReference type="SUPFAM" id="SSF52540">
    <property type="entry name" value="P-loop containing nucleoside triphosphate hydrolases"/>
    <property type="match status" value="1"/>
</dbReference>
<dbReference type="EMBL" id="QGDQ01000001">
    <property type="protein sequence ID" value="PWJ56275.1"/>
    <property type="molecule type" value="Genomic_DNA"/>
</dbReference>
<dbReference type="InterPro" id="IPR027417">
    <property type="entry name" value="P-loop_NTPase"/>
</dbReference>
<protein>
    <submittedName>
        <fullName evidence="3">Superfamily II DNA or RNA helicase</fullName>
    </submittedName>
</protein>
<reference evidence="3 4" key="1">
    <citation type="submission" date="2018-03" db="EMBL/GenBank/DDBJ databases">
        <title>Genomic Encyclopedia of Archaeal and Bacterial Type Strains, Phase II (KMG-II): from individual species to whole genera.</title>
        <authorList>
            <person name="Goeker M."/>
        </authorList>
    </citation>
    <scope>NUCLEOTIDE SEQUENCE [LARGE SCALE GENOMIC DNA]</scope>
    <source>
        <strain evidence="3 4">DSM 44889</strain>
    </source>
</reference>
<evidence type="ECO:0000313" key="3">
    <source>
        <dbReference type="EMBL" id="PWJ56275.1"/>
    </source>
</evidence>
<evidence type="ECO:0000313" key="4">
    <source>
        <dbReference type="Proteomes" id="UP000245469"/>
    </source>
</evidence>
<dbReference type="InterPro" id="IPR050742">
    <property type="entry name" value="Helicase_Restrict-Modif_Enz"/>
</dbReference>
<keyword evidence="3" id="KW-0378">Hydrolase</keyword>
<dbReference type="PROSITE" id="PS51192">
    <property type="entry name" value="HELICASE_ATP_BIND_1"/>
    <property type="match status" value="1"/>
</dbReference>
<feature type="domain" description="Helicase ATP-binding" evidence="2">
    <location>
        <begin position="48"/>
        <end position="207"/>
    </location>
</feature>
<dbReference type="SMART" id="SM00487">
    <property type="entry name" value="DEXDc"/>
    <property type="match status" value="1"/>
</dbReference>
<dbReference type="PANTHER" id="PTHR47396">
    <property type="entry name" value="TYPE I RESTRICTION ENZYME ECOKI R PROTEIN"/>
    <property type="match status" value="1"/>
</dbReference>
<dbReference type="Pfam" id="PF04851">
    <property type="entry name" value="ResIII"/>
    <property type="match status" value="1"/>
</dbReference>
<gene>
    <name evidence="3" type="ORF">BXY45_101251</name>
</gene>
<dbReference type="GO" id="GO:0005829">
    <property type="term" value="C:cytosol"/>
    <property type="evidence" value="ECO:0007669"/>
    <property type="project" value="TreeGrafter"/>
</dbReference>
<dbReference type="Proteomes" id="UP000245469">
    <property type="component" value="Unassembled WGS sequence"/>
</dbReference>
<dbReference type="SMART" id="SM00382">
    <property type="entry name" value="AAA"/>
    <property type="match status" value="1"/>
</dbReference>
<feature type="region of interest" description="Disordered" evidence="1">
    <location>
        <begin position="529"/>
        <end position="555"/>
    </location>
</feature>
<keyword evidence="4" id="KW-1185">Reference proteome</keyword>
<dbReference type="AlphaFoldDB" id="A0A316AER6"/>
<proteinExistence type="predicted"/>
<keyword evidence="3" id="KW-0067">ATP-binding</keyword>
<evidence type="ECO:0000259" key="2">
    <source>
        <dbReference type="PROSITE" id="PS51192"/>
    </source>
</evidence>
<dbReference type="GO" id="GO:0003677">
    <property type="term" value="F:DNA binding"/>
    <property type="evidence" value="ECO:0007669"/>
    <property type="project" value="InterPro"/>
</dbReference>
<dbReference type="InterPro" id="IPR006935">
    <property type="entry name" value="Helicase/UvrB_N"/>
</dbReference>
<feature type="region of interest" description="Disordered" evidence="1">
    <location>
        <begin position="1"/>
        <end position="23"/>
    </location>
</feature>
<comment type="caution">
    <text evidence="3">The sequence shown here is derived from an EMBL/GenBank/DDBJ whole genome shotgun (WGS) entry which is preliminary data.</text>
</comment>
<dbReference type="GO" id="GO:0004386">
    <property type="term" value="F:helicase activity"/>
    <property type="evidence" value="ECO:0007669"/>
    <property type="project" value="UniProtKB-KW"/>
</dbReference>
<dbReference type="InterPro" id="IPR014001">
    <property type="entry name" value="Helicase_ATP-bd"/>
</dbReference>
<dbReference type="GO" id="GO:0005524">
    <property type="term" value="F:ATP binding"/>
    <property type="evidence" value="ECO:0007669"/>
    <property type="project" value="InterPro"/>
</dbReference>
<dbReference type="GO" id="GO:0016787">
    <property type="term" value="F:hydrolase activity"/>
    <property type="evidence" value="ECO:0007669"/>
    <property type="project" value="InterPro"/>
</dbReference>
<keyword evidence="3" id="KW-0347">Helicase</keyword>
<name>A0A316AER6_9ACTN</name>
<dbReference type="Gene3D" id="3.40.50.300">
    <property type="entry name" value="P-loop containing nucleotide triphosphate hydrolases"/>
    <property type="match status" value="2"/>
</dbReference>
<feature type="compositionally biased region" description="Polar residues" evidence="1">
    <location>
        <begin position="1"/>
        <end position="14"/>
    </location>
</feature>
<sequence>MSTSPLQRARTQMSLPAEVPGDPGAVAGPVESHGGRPLRAWQTAALERYEAEKPTDFLVTATPGAGKTTFALTLAARLLARREVARVVVVAPTDHLRTQWAEAADAAGIVLDPTLTNAVGPVRAGTKGYVTTYAQVAGKPALHAARCTAAKTLVILDEVHHAGDGLSWGEAAEEAFGRAARRLCLTGTPFRTKPGERIPFVRYAEVPDGEPGELRSSADYTYGYREALRDGVVRPVVFAAYTGTARWRNSAGEVIAASLSEPSTKSVEATAWKTVLDPKGQWVPHVIAAVDERITHLRAHGMPDAAGLVLASDQDDARAYAAIVKKVTGQAPELILSDDPSASKKIEKFGTSTKRIAVCVRMVSEGVDVPRAAVLAWMTSYRTPLFFAQAVGRVVRSRGPHEAATVFLPAVRPLLTLAASMEEERNHVIPPPAEASEDLDPLPPRERAAGETREWRALDADAQFAHVLHGGRAVLAGSPSAELSEEDGEHLGLLAGMLTPEQTAALLSRRDDEHRRAAAAAAVQDDLFGGLGDDDGDRRAGAAGGEAGRFEPDEGQAGWRAAAELRREVNQLVARVASRSGEPHARVHVALRKAVPGPASASASVEILEKRRDYLLAQL</sequence>
<evidence type="ECO:0000256" key="1">
    <source>
        <dbReference type="SAM" id="MobiDB-lite"/>
    </source>
</evidence>
<keyword evidence="3" id="KW-0547">Nucleotide-binding</keyword>